<accession>A0ABM2ZQW9</accession>
<dbReference type="RefSeq" id="XP_040944232.1">
    <property type="nucleotide sequence ID" value="XM_041088298.1"/>
</dbReference>
<dbReference type="GO" id="GO:0016301">
    <property type="term" value="F:kinase activity"/>
    <property type="evidence" value="ECO:0007669"/>
    <property type="project" value="UniProtKB-KW"/>
</dbReference>
<proteinExistence type="predicted"/>
<organism evidence="1 2">
    <name type="scientific">Gossypium hirsutum</name>
    <name type="common">Upland cotton</name>
    <name type="synonym">Gossypium mexicanum</name>
    <dbReference type="NCBI Taxonomy" id="3635"/>
    <lineage>
        <taxon>Eukaryota</taxon>
        <taxon>Viridiplantae</taxon>
        <taxon>Streptophyta</taxon>
        <taxon>Embryophyta</taxon>
        <taxon>Tracheophyta</taxon>
        <taxon>Spermatophyta</taxon>
        <taxon>Magnoliopsida</taxon>
        <taxon>eudicotyledons</taxon>
        <taxon>Gunneridae</taxon>
        <taxon>Pentapetalae</taxon>
        <taxon>rosids</taxon>
        <taxon>malvids</taxon>
        <taxon>Malvales</taxon>
        <taxon>Malvaceae</taxon>
        <taxon>Malvoideae</taxon>
        <taxon>Gossypium</taxon>
    </lineage>
</organism>
<dbReference type="Pfam" id="PF03637">
    <property type="entry name" value="Mob1_phocein"/>
    <property type="match status" value="1"/>
</dbReference>
<keyword evidence="2" id="KW-0418">Kinase</keyword>
<dbReference type="InterPro" id="IPR036703">
    <property type="entry name" value="MOB_kinase_act_sf"/>
</dbReference>
<evidence type="ECO:0000313" key="2">
    <source>
        <dbReference type="RefSeq" id="XP_040944232.1"/>
    </source>
</evidence>
<dbReference type="Proteomes" id="UP000818029">
    <property type="component" value="Chromosome D02"/>
</dbReference>
<dbReference type="GeneID" id="107910715"/>
<dbReference type="InterPro" id="IPR005301">
    <property type="entry name" value="MOB_kinase_act_fam"/>
</dbReference>
<reference evidence="1" key="1">
    <citation type="journal article" date="2020" name="Nat. Genet.">
        <title>Genomic diversifications of five Gossypium allopolyploid species and their impact on cotton improvement.</title>
        <authorList>
            <person name="Chen Z.J."/>
            <person name="Sreedasyam A."/>
            <person name="Ando A."/>
            <person name="Song Q."/>
            <person name="De Santiago L.M."/>
            <person name="Hulse-Kemp A.M."/>
            <person name="Ding M."/>
            <person name="Ye W."/>
            <person name="Kirkbride R.C."/>
            <person name="Jenkins J."/>
            <person name="Plott C."/>
            <person name="Lovell J."/>
            <person name="Lin Y.M."/>
            <person name="Vaughn R."/>
            <person name="Liu B."/>
            <person name="Simpson S."/>
            <person name="Scheffler B.E."/>
            <person name="Wen L."/>
            <person name="Saski C.A."/>
            <person name="Grover C.E."/>
            <person name="Hu G."/>
            <person name="Conover J.L."/>
            <person name="Carlson J.W."/>
            <person name="Shu S."/>
            <person name="Boston L.B."/>
            <person name="Williams M."/>
            <person name="Peterson D.G."/>
            <person name="McGee K."/>
            <person name="Jones D.C."/>
            <person name="Wendel J.F."/>
            <person name="Stelly D.M."/>
            <person name="Grimwood J."/>
            <person name="Schmutz J."/>
        </authorList>
    </citation>
    <scope>NUCLEOTIDE SEQUENCE [LARGE SCALE GENOMIC DNA]</scope>
    <source>
        <strain evidence="1">cv. TM-1</strain>
    </source>
</reference>
<reference evidence="2" key="2">
    <citation type="submission" date="2025-08" db="UniProtKB">
        <authorList>
            <consortium name="RefSeq"/>
        </authorList>
    </citation>
    <scope>IDENTIFICATION</scope>
</reference>
<gene>
    <name evidence="2" type="primary">LOC107910715</name>
</gene>
<dbReference type="Gene3D" id="1.20.140.30">
    <property type="entry name" value="MOB kinase activator"/>
    <property type="match status" value="1"/>
</dbReference>
<protein>
    <submittedName>
        <fullName evidence="2">MOB kinase activator 3B</fullName>
    </submittedName>
</protein>
<evidence type="ECO:0000313" key="1">
    <source>
        <dbReference type="Proteomes" id="UP000818029"/>
    </source>
</evidence>
<sequence length="155" mass="18088">MMIGSVSEHLLVYFAWYEYRWADDVQIKKPIEVSAPKYVEYLMDWIESQLDYESIFPQKLGAPFPPNFKEVVKTIFKKLPELSLKNLSVYILYSKSAVYMSHSASCDNKHRSGRSRYWFLTILAHQLSDSGFLEVEVSHTIKAPFCFCTCKAYEC</sequence>
<keyword evidence="2" id="KW-0808">Transferase</keyword>
<name>A0ABM2ZQW9_GOSHI</name>
<keyword evidence="1" id="KW-1185">Reference proteome</keyword>
<dbReference type="SMART" id="SM01388">
    <property type="entry name" value="Mob1_phocein"/>
    <property type="match status" value="1"/>
</dbReference>
<dbReference type="PANTHER" id="PTHR22599">
    <property type="entry name" value="MPS ONE BINDER KINASE ACTIVATOR-LIKE MOB"/>
    <property type="match status" value="1"/>
</dbReference>
<dbReference type="SUPFAM" id="SSF101152">
    <property type="entry name" value="Mob1/phocein"/>
    <property type="match status" value="1"/>
</dbReference>